<dbReference type="GO" id="GO:0004650">
    <property type="term" value="F:polygalacturonase activity"/>
    <property type="evidence" value="ECO:0007669"/>
    <property type="project" value="InterPro"/>
</dbReference>
<dbReference type="Pfam" id="PF00295">
    <property type="entry name" value="Glyco_hydro_28"/>
    <property type="match status" value="1"/>
</dbReference>
<dbReference type="InterPro" id="IPR000743">
    <property type="entry name" value="Glyco_hydro_28"/>
</dbReference>
<evidence type="ECO:0000256" key="3">
    <source>
        <dbReference type="ARBA" id="ARBA00022512"/>
    </source>
</evidence>
<comment type="subcellular location">
    <subcellularLocation>
        <location evidence="1">Secreted</location>
        <location evidence="1">Cell wall</location>
    </subcellularLocation>
</comment>
<sequence>MLTYQYLNLTSVLQINKTQDLVMDVLLLLLALMVAALPCLSVVESRKSPVLNSFQYCAVSCRAFGASITDFGGVGDGTTLNTNVFQTAIDHLSQYSSNGGSQLYVPPGKWLTGSFNLTSHFTLFLHKDAVILASQDENDWPVIDPLPSYGRGRDTQGGRFSSLIFGTNLTDVVITGDNGTLDGQGDLWWQKFHNGELKYTRPYLIEIMYSTNVQISNLVLLNSPSWNVHPVYSSNVIVQGITILAPVHSPNTDGINPDSCTNTRIEDCYIVSGDDCVAVKSGWDEYGIAYGMPTKQLVIRRLTCISPTSAVIALGSEMSGGIQDVRAEDIVAINTESGVRIKTAVGRGGYVKDIYVRRMTMKTMKWAFWMTGNYGSHADNNFDPNALPVIQNINYRDMVAENVTIAATLEGLSNAPFTGICISNVTIELAKKAKKVPWTCTDVAGISSGVTPAPCDLLQDQGPEKIGACTFPESPLPIDDVEVQTCTYFRKL</sequence>
<evidence type="ECO:0000256" key="4">
    <source>
        <dbReference type="ARBA" id="ARBA00022801"/>
    </source>
</evidence>
<evidence type="ECO:0000256" key="5">
    <source>
        <dbReference type="ARBA" id="ARBA00023295"/>
    </source>
</evidence>
<dbReference type="GO" id="GO:0005975">
    <property type="term" value="P:carbohydrate metabolic process"/>
    <property type="evidence" value="ECO:0007669"/>
    <property type="project" value="InterPro"/>
</dbReference>
<evidence type="ECO:0000256" key="2">
    <source>
        <dbReference type="ARBA" id="ARBA00008834"/>
    </source>
</evidence>
<proteinExistence type="inferred from homology"/>
<accession>A0A6A4QL19</accession>
<gene>
    <name evidence="7" type="ORF">Lalb_Chr05g0224571</name>
</gene>
<comment type="similarity">
    <text evidence="2 6">Belongs to the glycosyl hydrolase 28 family.</text>
</comment>
<evidence type="ECO:0000313" key="7">
    <source>
        <dbReference type="EMBL" id="KAE9614117.1"/>
    </source>
</evidence>
<evidence type="ECO:0000313" key="8">
    <source>
        <dbReference type="Proteomes" id="UP000447434"/>
    </source>
</evidence>
<dbReference type="Gene3D" id="2.160.20.10">
    <property type="entry name" value="Single-stranded right-handed beta-helix, Pectin lyase-like"/>
    <property type="match status" value="1"/>
</dbReference>
<keyword evidence="4 6" id="KW-0378">Hydrolase</keyword>
<dbReference type="EMBL" id="WOCE01000005">
    <property type="protein sequence ID" value="KAE9614117.1"/>
    <property type="molecule type" value="Genomic_DNA"/>
</dbReference>
<dbReference type="InterPro" id="IPR011050">
    <property type="entry name" value="Pectin_lyase_fold/virulence"/>
</dbReference>
<organism evidence="7 8">
    <name type="scientific">Lupinus albus</name>
    <name type="common">White lupine</name>
    <name type="synonym">Lupinus termis</name>
    <dbReference type="NCBI Taxonomy" id="3870"/>
    <lineage>
        <taxon>Eukaryota</taxon>
        <taxon>Viridiplantae</taxon>
        <taxon>Streptophyta</taxon>
        <taxon>Embryophyta</taxon>
        <taxon>Tracheophyta</taxon>
        <taxon>Spermatophyta</taxon>
        <taxon>Magnoliopsida</taxon>
        <taxon>eudicotyledons</taxon>
        <taxon>Gunneridae</taxon>
        <taxon>Pentapetalae</taxon>
        <taxon>rosids</taxon>
        <taxon>fabids</taxon>
        <taxon>Fabales</taxon>
        <taxon>Fabaceae</taxon>
        <taxon>Papilionoideae</taxon>
        <taxon>50 kb inversion clade</taxon>
        <taxon>genistoids sensu lato</taxon>
        <taxon>core genistoids</taxon>
        <taxon>Genisteae</taxon>
        <taxon>Lupinus</taxon>
    </lineage>
</organism>
<keyword evidence="3" id="KW-0964">Secreted</keyword>
<dbReference type="AlphaFoldDB" id="A0A6A4QL19"/>
<dbReference type="OrthoDB" id="187139at2759"/>
<name>A0A6A4QL19_LUPAL</name>
<dbReference type="InterPro" id="IPR051801">
    <property type="entry name" value="GH28_Enzymes"/>
</dbReference>
<reference evidence="8" key="1">
    <citation type="journal article" date="2020" name="Nat. Commun.">
        <title>Genome sequence of the cluster root forming white lupin.</title>
        <authorList>
            <person name="Hufnagel B."/>
            <person name="Marques A."/>
            <person name="Soriano A."/>
            <person name="Marques L."/>
            <person name="Divol F."/>
            <person name="Doumas P."/>
            <person name="Sallet E."/>
            <person name="Mancinotti D."/>
            <person name="Carrere S."/>
            <person name="Marande W."/>
            <person name="Arribat S."/>
            <person name="Keller J."/>
            <person name="Huneau C."/>
            <person name="Blein T."/>
            <person name="Aime D."/>
            <person name="Laguerre M."/>
            <person name="Taylor J."/>
            <person name="Schubert V."/>
            <person name="Nelson M."/>
            <person name="Geu-Flores F."/>
            <person name="Crespi M."/>
            <person name="Gallardo-Guerrero K."/>
            <person name="Delaux P.-M."/>
            <person name="Salse J."/>
            <person name="Berges H."/>
            <person name="Guyot R."/>
            <person name="Gouzy J."/>
            <person name="Peret B."/>
        </authorList>
    </citation>
    <scope>NUCLEOTIDE SEQUENCE [LARGE SCALE GENOMIC DNA]</scope>
    <source>
        <strain evidence="8">cv. Amiga</strain>
    </source>
</reference>
<dbReference type="SUPFAM" id="SSF51126">
    <property type="entry name" value="Pectin lyase-like"/>
    <property type="match status" value="1"/>
</dbReference>
<keyword evidence="8" id="KW-1185">Reference proteome</keyword>
<dbReference type="InterPro" id="IPR012334">
    <property type="entry name" value="Pectin_lyas_fold"/>
</dbReference>
<dbReference type="PANTHER" id="PTHR31339:SF71">
    <property type="entry name" value="PECTIN LYASE-LIKE SUPERFAMILY PROTEIN"/>
    <property type="match status" value="1"/>
</dbReference>
<evidence type="ECO:0000256" key="1">
    <source>
        <dbReference type="ARBA" id="ARBA00004191"/>
    </source>
</evidence>
<dbReference type="PANTHER" id="PTHR31339">
    <property type="entry name" value="PECTIN LYASE-RELATED"/>
    <property type="match status" value="1"/>
</dbReference>
<dbReference type="Proteomes" id="UP000447434">
    <property type="component" value="Chromosome 5"/>
</dbReference>
<comment type="caution">
    <text evidence="7">The sequence shown here is derived from an EMBL/GenBank/DDBJ whole genome shotgun (WGS) entry which is preliminary data.</text>
</comment>
<protein>
    <submittedName>
        <fullName evidence="7">Putative galacturan 1,4-alpha-galacturonidase</fullName>
    </submittedName>
</protein>
<evidence type="ECO:0000256" key="6">
    <source>
        <dbReference type="RuleBase" id="RU361169"/>
    </source>
</evidence>
<keyword evidence="3" id="KW-0134">Cell wall</keyword>
<keyword evidence="5 6" id="KW-0326">Glycosidase</keyword>